<evidence type="ECO:0000313" key="1">
    <source>
        <dbReference type="EMBL" id="KAK6776333.1"/>
    </source>
</evidence>
<keyword evidence="2" id="KW-1185">Reference proteome</keyword>
<dbReference type="Proteomes" id="UP001371456">
    <property type="component" value="Unassembled WGS sequence"/>
</dbReference>
<accession>A0AAN8T273</accession>
<dbReference type="AlphaFoldDB" id="A0AAN8T273"/>
<organism evidence="1 2">
    <name type="scientific">Solanum bulbocastanum</name>
    <name type="common">Wild potato</name>
    <dbReference type="NCBI Taxonomy" id="147425"/>
    <lineage>
        <taxon>Eukaryota</taxon>
        <taxon>Viridiplantae</taxon>
        <taxon>Streptophyta</taxon>
        <taxon>Embryophyta</taxon>
        <taxon>Tracheophyta</taxon>
        <taxon>Spermatophyta</taxon>
        <taxon>Magnoliopsida</taxon>
        <taxon>eudicotyledons</taxon>
        <taxon>Gunneridae</taxon>
        <taxon>Pentapetalae</taxon>
        <taxon>asterids</taxon>
        <taxon>lamiids</taxon>
        <taxon>Solanales</taxon>
        <taxon>Solanaceae</taxon>
        <taxon>Solanoideae</taxon>
        <taxon>Solaneae</taxon>
        <taxon>Solanum</taxon>
    </lineage>
</organism>
<name>A0AAN8T273_SOLBU</name>
<protein>
    <submittedName>
        <fullName evidence="1">Uncharacterized protein</fullName>
    </submittedName>
</protein>
<sequence length="93" mass="10044">MVVDSANGNLQENYENQLVVPEKGLCLFVDAGLQVEPNKASIGLIAMDSKCILLLAHGSPIHFVGRFTIVEAFAITKVVEKSIQMNGNTICLL</sequence>
<dbReference type="EMBL" id="JBANQN010000011">
    <property type="protein sequence ID" value="KAK6776333.1"/>
    <property type="molecule type" value="Genomic_DNA"/>
</dbReference>
<comment type="caution">
    <text evidence="1">The sequence shown here is derived from an EMBL/GenBank/DDBJ whole genome shotgun (WGS) entry which is preliminary data.</text>
</comment>
<reference evidence="1 2" key="1">
    <citation type="submission" date="2024-02" db="EMBL/GenBank/DDBJ databases">
        <title>de novo genome assembly of Solanum bulbocastanum strain 11H21.</title>
        <authorList>
            <person name="Hosaka A.J."/>
        </authorList>
    </citation>
    <scope>NUCLEOTIDE SEQUENCE [LARGE SCALE GENOMIC DNA]</scope>
    <source>
        <tissue evidence="1">Young leaves</tissue>
    </source>
</reference>
<evidence type="ECO:0000313" key="2">
    <source>
        <dbReference type="Proteomes" id="UP001371456"/>
    </source>
</evidence>
<gene>
    <name evidence="1" type="ORF">RDI58_027334</name>
</gene>
<proteinExistence type="predicted"/>